<comment type="caution">
    <text evidence="3">The sequence shown here is derived from an EMBL/GenBank/DDBJ whole genome shotgun (WGS) entry which is preliminary data.</text>
</comment>
<dbReference type="Pfam" id="PF01648">
    <property type="entry name" value="ACPS"/>
    <property type="match status" value="1"/>
</dbReference>
<dbReference type="GO" id="GO:0008897">
    <property type="term" value="F:holo-[acyl-carrier-protein] synthase activity"/>
    <property type="evidence" value="ECO:0007669"/>
    <property type="project" value="InterPro"/>
</dbReference>
<accession>A0A4R5B696</accession>
<dbReference type="EMBL" id="SMKU01000151">
    <property type="protein sequence ID" value="TDD80543.1"/>
    <property type="molecule type" value="Genomic_DNA"/>
</dbReference>
<reference evidence="3 4" key="1">
    <citation type="submission" date="2019-03" db="EMBL/GenBank/DDBJ databases">
        <title>Draft genome sequences of novel Actinobacteria.</title>
        <authorList>
            <person name="Sahin N."/>
            <person name="Ay H."/>
            <person name="Saygin H."/>
        </authorList>
    </citation>
    <scope>NUCLEOTIDE SEQUENCE [LARGE SCALE GENOMIC DNA]</scope>
    <source>
        <strain evidence="3 4">H3C3</strain>
    </source>
</reference>
<dbReference type="SUPFAM" id="SSF56214">
    <property type="entry name" value="4'-phosphopantetheinyl transferase"/>
    <property type="match status" value="2"/>
</dbReference>
<protein>
    <submittedName>
        <fullName evidence="3">4'-phosphopantetheinyl transferase superfamily protein</fullName>
    </submittedName>
</protein>
<sequence>MDGAVLLDPARPLHLAHAGPGLTIATVSIDWLRDQPSGRLAGIVSRHLSPGEREHAAALRLPKRRVEWLAGRLAAKHAVRVHRRRRLGITGPTRDISVDAVPEGPRAGKPRVNAPVEIAISHSAGFAVAACGCRPVGIDVERHREISPVLARRISSVDRPAAAGPHDRLPLMPPPLRWTCKEAVLKYFGFGLRVDVREVRLTGWRPDGGFTWSPGPALRSAAAASPWPGHGWAREIGGYALALVW</sequence>
<organism evidence="3 4">
    <name type="scientific">Actinomadura rubrisoli</name>
    <dbReference type="NCBI Taxonomy" id="2530368"/>
    <lineage>
        <taxon>Bacteria</taxon>
        <taxon>Bacillati</taxon>
        <taxon>Actinomycetota</taxon>
        <taxon>Actinomycetes</taxon>
        <taxon>Streptosporangiales</taxon>
        <taxon>Thermomonosporaceae</taxon>
        <taxon>Actinomadura</taxon>
    </lineage>
</organism>
<dbReference type="InterPro" id="IPR037143">
    <property type="entry name" value="4-PPantetheinyl_Trfase_dom_sf"/>
</dbReference>
<keyword evidence="1 3" id="KW-0808">Transferase</keyword>
<dbReference type="Gene3D" id="3.90.470.20">
    <property type="entry name" value="4'-phosphopantetheinyl transferase domain"/>
    <property type="match status" value="2"/>
</dbReference>
<dbReference type="Proteomes" id="UP000294513">
    <property type="component" value="Unassembled WGS sequence"/>
</dbReference>
<evidence type="ECO:0000256" key="1">
    <source>
        <dbReference type="ARBA" id="ARBA00022679"/>
    </source>
</evidence>
<dbReference type="GO" id="GO:0000287">
    <property type="term" value="F:magnesium ion binding"/>
    <property type="evidence" value="ECO:0007669"/>
    <property type="project" value="InterPro"/>
</dbReference>
<dbReference type="InterPro" id="IPR008278">
    <property type="entry name" value="4-PPantetheinyl_Trfase_dom"/>
</dbReference>
<name>A0A4R5B696_9ACTN</name>
<keyword evidence="4" id="KW-1185">Reference proteome</keyword>
<evidence type="ECO:0000259" key="2">
    <source>
        <dbReference type="Pfam" id="PF01648"/>
    </source>
</evidence>
<proteinExistence type="predicted"/>
<evidence type="ECO:0000313" key="4">
    <source>
        <dbReference type="Proteomes" id="UP000294513"/>
    </source>
</evidence>
<evidence type="ECO:0000313" key="3">
    <source>
        <dbReference type="EMBL" id="TDD80543.1"/>
    </source>
</evidence>
<dbReference type="OrthoDB" id="9808281at2"/>
<gene>
    <name evidence="3" type="ORF">E1298_25655</name>
</gene>
<dbReference type="AlphaFoldDB" id="A0A4R5B696"/>
<feature type="domain" description="4'-phosphopantetheinyl transferase" evidence="2">
    <location>
        <begin position="135"/>
        <end position="205"/>
    </location>
</feature>